<dbReference type="AlphaFoldDB" id="F0EYT6"/>
<dbReference type="Gene3D" id="1.20.1280.290">
    <property type="match status" value="1"/>
</dbReference>
<dbReference type="EMBL" id="AEWV01000015">
    <property type="protein sequence ID" value="EGC17694.1"/>
    <property type="molecule type" value="Genomic_DNA"/>
</dbReference>
<evidence type="ECO:0008006" key="4">
    <source>
        <dbReference type="Google" id="ProtNLM"/>
    </source>
</evidence>
<dbReference type="InterPro" id="IPR004316">
    <property type="entry name" value="SWEET_rpt"/>
</dbReference>
<dbReference type="STRING" id="888741.HMPREF9098_1020"/>
<keyword evidence="3" id="KW-1185">Reference proteome</keyword>
<evidence type="ECO:0000313" key="3">
    <source>
        <dbReference type="Proteomes" id="UP000004088"/>
    </source>
</evidence>
<keyword evidence="1" id="KW-0812">Transmembrane</keyword>
<evidence type="ECO:0000313" key="2">
    <source>
        <dbReference type="EMBL" id="EGC17694.1"/>
    </source>
</evidence>
<accession>F0EYT6</accession>
<dbReference type="RefSeq" id="WP_003782421.1">
    <property type="nucleotide sequence ID" value="NZ_GL870929.1"/>
</dbReference>
<dbReference type="GO" id="GO:0016020">
    <property type="term" value="C:membrane"/>
    <property type="evidence" value="ECO:0007669"/>
    <property type="project" value="InterPro"/>
</dbReference>
<name>F0EYT6_9NEIS</name>
<gene>
    <name evidence="2" type="ORF">HMPREF9098_1020</name>
</gene>
<sequence length="85" mass="9104">MNEKSIKILSVVATITAVCMYVAYIPQIQANLAGAKGSPWQPLAAAVNCTLWVAYGLFLKPRNWPIIVANVPGVVLGIVAFFTSL</sequence>
<evidence type="ECO:0000256" key="1">
    <source>
        <dbReference type="SAM" id="Phobius"/>
    </source>
</evidence>
<proteinExistence type="predicted"/>
<comment type="caution">
    <text evidence="2">The sequence shown here is derived from an EMBL/GenBank/DDBJ whole genome shotgun (WGS) entry which is preliminary data.</text>
</comment>
<feature type="transmembrane region" description="Helical" evidence="1">
    <location>
        <begin position="38"/>
        <end position="58"/>
    </location>
</feature>
<keyword evidence="1" id="KW-0472">Membrane</keyword>
<keyword evidence="1" id="KW-1133">Transmembrane helix</keyword>
<dbReference type="Proteomes" id="UP000004088">
    <property type="component" value="Unassembled WGS sequence"/>
</dbReference>
<dbReference type="HOGENOM" id="CLU_163406_1_0_4"/>
<dbReference type="Pfam" id="PF03083">
    <property type="entry name" value="MtN3_slv"/>
    <property type="match status" value="1"/>
</dbReference>
<organism evidence="2 3">
    <name type="scientific">Kingella denitrificans ATCC 33394</name>
    <dbReference type="NCBI Taxonomy" id="888741"/>
    <lineage>
        <taxon>Bacteria</taxon>
        <taxon>Pseudomonadati</taxon>
        <taxon>Pseudomonadota</taxon>
        <taxon>Betaproteobacteria</taxon>
        <taxon>Neisseriales</taxon>
        <taxon>Neisseriaceae</taxon>
        <taxon>Kingella</taxon>
    </lineage>
</organism>
<feature type="transmembrane region" description="Helical" evidence="1">
    <location>
        <begin position="6"/>
        <end position="26"/>
    </location>
</feature>
<reference evidence="2 3" key="1">
    <citation type="submission" date="2011-01" db="EMBL/GenBank/DDBJ databases">
        <authorList>
            <person name="Muzny D."/>
            <person name="Qin X."/>
            <person name="Deng J."/>
            <person name="Jiang H."/>
            <person name="Liu Y."/>
            <person name="Qu J."/>
            <person name="Song X.-Z."/>
            <person name="Zhang L."/>
            <person name="Thornton R."/>
            <person name="Coyle M."/>
            <person name="Francisco L."/>
            <person name="Jackson L."/>
            <person name="Javaid M."/>
            <person name="Korchina V."/>
            <person name="Kovar C."/>
            <person name="Mata R."/>
            <person name="Mathew T."/>
            <person name="Ngo R."/>
            <person name="Nguyen L."/>
            <person name="Nguyen N."/>
            <person name="Okwuonu G."/>
            <person name="Ongeri F."/>
            <person name="Pham C."/>
            <person name="Simmons D."/>
            <person name="Wilczek-Boney K."/>
            <person name="Hale W."/>
            <person name="Jakkamsetti A."/>
            <person name="Pham P."/>
            <person name="Ruth R."/>
            <person name="San Lucas F."/>
            <person name="Warren J."/>
            <person name="Zhang J."/>
            <person name="Zhao Z."/>
            <person name="Zhou C."/>
            <person name="Zhu D."/>
            <person name="Lee S."/>
            <person name="Bess C."/>
            <person name="Blankenburg K."/>
            <person name="Forbes L."/>
            <person name="Fu Q."/>
            <person name="Gubbala S."/>
            <person name="Hirani K."/>
            <person name="Jayaseelan J.C."/>
            <person name="Lara F."/>
            <person name="Munidasa M."/>
            <person name="Palculict T."/>
            <person name="Patil S."/>
            <person name="Pu L.-L."/>
            <person name="Saada N."/>
            <person name="Tang L."/>
            <person name="Weissenberger G."/>
            <person name="Zhu Y."/>
            <person name="Hemphill L."/>
            <person name="Shang Y."/>
            <person name="Youmans B."/>
            <person name="Ayvaz T."/>
            <person name="Ross M."/>
            <person name="Santibanez J."/>
            <person name="Aqrawi P."/>
            <person name="Gross S."/>
            <person name="Joshi V."/>
            <person name="Fowler G."/>
            <person name="Nazareth L."/>
            <person name="Reid J."/>
            <person name="Worley K."/>
            <person name="Petrosino J."/>
            <person name="Highlander S."/>
            <person name="Gibbs R."/>
        </authorList>
    </citation>
    <scope>NUCLEOTIDE SEQUENCE [LARGE SCALE GENOMIC DNA]</scope>
    <source>
        <strain evidence="2 3">ATCC 33394</strain>
    </source>
</reference>
<protein>
    <recommendedName>
        <fullName evidence="4">MtN3/saliva family protein</fullName>
    </recommendedName>
</protein>
<feature type="transmembrane region" description="Helical" evidence="1">
    <location>
        <begin position="64"/>
        <end position="83"/>
    </location>
</feature>